<dbReference type="Proteomes" id="UP000324091">
    <property type="component" value="Chromosome 1"/>
</dbReference>
<feature type="compositionally biased region" description="Gly residues" evidence="1">
    <location>
        <begin position="94"/>
        <end position="107"/>
    </location>
</feature>
<dbReference type="AlphaFoldDB" id="A0A5C6PPB5"/>
<keyword evidence="3" id="KW-1185">Reference proteome</keyword>
<name>A0A5C6PPB5_9TELE</name>
<reference evidence="2 3" key="1">
    <citation type="submission" date="2019-04" db="EMBL/GenBank/DDBJ databases">
        <title>Chromosome genome assembly for Takifugu flavidus.</title>
        <authorList>
            <person name="Xiao S."/>
        </authorList>
    </citation>
    <scope>NUCLEOTIDE SEQUENCE [LARGE SCALE GENOMIC DNA]</scope>
    <source>
        <strain evidence="2">HTHZ2018</strain>
        <tissue evidence="2">Muscle</tissue>
    </source>
</reference>
<feature type="compositionally biased region" description="Polar residues" evidence="1">
    <location>
        <begin position="28"/>
        <end position="74"/>
    </location>
</feature>
<dbReference type="EMBL" id="RHFK02000001">
    <property type="protein sequence ID" value="TWW81305.1"/>
    <property type="molecule type" value="Genomic_DNA"/>
</dbReference>
<accession>A0A5C6PPB5</accession>
<gene>
    <name evidence="2" type="ORF">D4764_01G0011200</name>
</gene>
<feature type="region of interest" description="Disordered" evidence="1">
    <location>
        <begin position="27"/>
        <end position="164"/>
    </location>
</feature>
<sequence length="512" mass="53609">MAKLQMEMDKNPMDMAKLQMEMDKNQWIWPNSKWNGQKPNGYGQTSNGNGQKPNGYGQTSNGNGQKPNGYGQNRNGHEAAVFKDYGAKSKGHGVSNGAGTGVSGGNGQIPNAKNMKGMDEVNGRTLKGGVLTPEQPTAVPNMSAIPQQGTTGRPAPGYVAGSAAPEQTGTEADIVFGVDSHSERTTPPPTKALPEVDALKSTEEPLAMGVPTVIPKEENVRSPNESGPKPLVVKGLPVGGDGATGLGHPYAQQPGYGQGGYLGAGYGKGGFRNGYNAGVQPDYASLVPAANSKSGFGGFHNSQQVFGLGPTANGNYGYGRMSYEPEPAVMGPEAPGNYVNGDVLTPVGVSVEGDHYENMGYINGQVQPEALAFAEAPTAIPSLAYPALPAHLPAESSLTPDVGLPAEVEDLPDPAGTASIPLDSEPATETPGLPQSHEQPEDDPQQLPRQIHIQQHLKLHFHNQGEFCGEQSDDAHSDLLLFLSSTGTNDGNKYDLNGFFGNSGYQSENGHQ</sequence>
<protein>
    <submittedName>
        <fullName evidence="2">Uncharacterized protein</fullName>
    </submittedName>
</protein>
<evidence type="ECO:0000256" key="1">
    <source>
        <dbReference type="SAM" id="MobiDB-lite"/>
    </source>
</evidence>
<comment type="caution">
    <text evidence="2">The sequence shown here is derived from an EMBL/GenBank/DDBJ whole genome shotgun (WGS) entry which is preliminary data.</text>
</comment>
<organism evidence="2 3">
    <name type="scientific">Takifugu flavidus</name>
    <name type="common">sansaifugu</name>
    <dbReference type="NCBI Taxonomy" id="433684"/>
    <lineage>
        <taxon>Eukaryota</taxon>
        <taxon>Metazoa</taxon>
        <taxon>Chordata</taxon>
        <taxon>Craniata</taxon>
        <taxon>Vertebrata</taxon>
        <taxon>Euteleostomi</taxon>
        <taxon>Actinopterygii</taxon>
        <taxon>Neopterygii</taxon>
        <taxon>Teleostei</taxon>
        <taxon>Neoteleostei</taxon>
        <taxon>Acanthomorphata</taxon>
        <taxon>Eupercaria</taxon>
        <taxon>Tetraodontiformes</taxon>
        <taxon>Tetradontoidea</taxon>
        <taxon>Tetraodontidae</taxon>
        <taxon>Takifugu</taxon>
    </lineage>
</organism>
<evidence type="ECO:0000313" key="2">
    <source>
        <dbReference type="EMBL" id="TWW81305.1"/>
    </source>
</evidence>
<feature type="compositionally biased region" description="Polar residues" evidence="1">
    <location>
        <begin position="134"/>
        <end position="151"/>
    </location>
</feature>
<proteinExistence type="predicted"/>
<evidence type="ECO:0000313" key="3">
    <source>
        <dbReference type="Proteomes" id="UP000324091"/>
    </source>
</evidence>
<feature type="compositionally biased region" description="Basic and acidic residues" evidence="1">
    <location>
        <begin position="75"/>
        <end position="87"/>
    </location>
</feature>
<feature type="region of interest" description="Disordered" evidence="1">
    <location>
        <begin position="398"/>
        <end position="446"/>
    </location>
</feature>